<evidence type="ECO:0000259" key="7">
    <source>
        <dbReference type="PROSITE" id="PS50066"/>
    </source>
</evidence>
<comment type="subcellular location">
    <subcellularLocation>
        <location evidence="1">Nucleus</location>
    </subcellularLocation>
</comment>
<keyword evidence="9" id="KW-1185">Reference proteome</keyword>
<name>A0AAV9FNW2_ACOCL</name>
<evidence type="ECO:0000313" key="9">
    <source>
        <dbReference type="Proteomes" id="UP001180020"/>
    </source>
</evidence>
<proteinExistence type="predicted"/>
<comment type="caution">
    <text evidence="8">The sequence shown here is derived from an EMBL/GenBank/DDBJ whole genome shotgun (WGS) entry which is preliminary data.</text>
</comment>
<evidence type="ECO:0000256" key="6">
    <source>
        <dbReference type="SAM" id="MobiDB-lite"/>
    </source>
</evidence>
<dbReference type="GO" id="GO:0046983">
    <property type="term" value="F:protein dimerization activity"/>
    <property type="evidence" value="ECO:0007669"/>
    <property type="project" value="InterPro"/>
</dbReference>
<dbReference type="AlphaFoldDB" id="A0AAV9FNW2"/>
<reference evidence="8" key="1">
    <citation type="journal article" date="2023" name="Nat. Commun.">
        <title>Diploid and tetraploid genomes of Acorus and the evolution of monocots.</title>
        <authorList>
            <person name="Ma L."/>
            <person name="Liu K.W."/>
            <person name="Li Z."/>
            <person name="Hsiao Y.Y."/>
            <person name="Qi Y."/>
            <person name="Fu T."/>
            <person name="Tang G.D."/>
            <person name="Zhang D."/>
            <person name="Sun W.H."/>
            <person name="Liu D.K."/>
            <person name="Li Y."/>
            <person name="Chen G.Z."/>
            <person name="Liu X.D."/>
            <person name="Liao X.Y."/>
            <person name="Jiang Y.T."/>
            <person name="Yu X."/>
            <person name="Hao Y."/>
            <person name="Huang J."/>
            <person name="Zhao X.W."/>
            <person name="Ke S."/>
            <person name="Chen Y.Y."/>
            <person name="Wu W.L."/>
            <person name="Hsu J.L."/>
            <person name="Lin Y.F."/>
            <person name="Huang M.D."/>
            <person name="Li C.Y."/>
            <person name="Huang L."/>
            <person name="Wang Z.W."/>
            <person name="Zhao X."/>
            <person name="Zhong W.Y."/>
            <person name="Peng D.H."/>
            <person name="Ahmad S."/>
            <person name="Lan S."/>
            <person name="Zhang J.S."/>
            <person name="Tsai W.C."/>
            <person name="Van de Peer Y."/>
            <person name="Liu Z.J."/>
        </authorList>
    </citation>
    <scope>NUCLEOTIDE SEQUENCE</scope>
    <source>
        <strain evidence="8">CP</strain>
    </source>
</reference>
<keyword evidence="3" id="KW-0238">DNA-binding</keyword>
<protein>
    <recommendedName>
        <fullName evidence="7">MADS-box domain-containing protein</fullName>
    </recommendedName>
</protein>
<dbReference type="InterPro" id="IPR002100">
    <property type="entry name" value="TF_MADSbox"/>
</dbReference>
<dbReference type="Gene3D" id="3.40.1810.10">
    <property type="entry name" value="Transcription factor, MADS-box"/>
    <property type="match status" value="1"/>
</dbReference>
<organism evidence="8 9">
    <name type="scientific">Acorus calamus</name>
    <name type="common">Sweet flag</name>
    <dbReference type="NCBI Taxonomy" id="4465"/>
    <lineage>
        <taxon>Eukaryota</taxon>
        <taxon>Viridiplantae</taxon>
        <taxon>Streptophyta</taxon>
        <taxon>Embryophyta</taxon>
        <taxon>Tracheophyta</taxon>
        <taxon>Spermatophyta</taxon>
        <taxon>Magnoliopsida</taxon>
        <taxon>Liliopsida</taxon>
        <taxon>Acoraceae</taxon>
        <taxon>Acorus</taxon>
    </lineage>
</organism>
<keyword evidence="4" id="KW-0804">Transcription</keyword>
<evidence type="ECO:0000256" key="4">
    <source>
        <dbReference type="ARBA" id="ARBA00023163"/>
    </source>
</evidence>
<feature type="domain" description="MADS-box" evidence="7">
    <location>
        <begin position="1"/>
        <end position="57"/>
    </location>
</feature>
<dbReference type="GO" id="GO:0003677">
    <property type="term" value="F:DNA binding"/>
    <property type="evidence" value="ECO:0007669"/>
    <property type="project" value="UniProtKB-KW"/>
</dbReference>
<evidence type="ECO:0000256" key="1">
    <source>
        <dbReference type="ARBA" id="ARBA00004123"/>
    </source>
</evidence>
<dbReference type="Pfam" id="PF00319">
    <property type="entry name" value="SRF-TF"/>
    <property type="match status" value="1"/>
</dbReference>
<accession>A0AAV9FNW2</accession>
<dbReference type="EMBL" id="JAUJYO010000001">
    <property type="protein sequence ID" value="KAK1326729.1"/>
    <property type="molecule type" value="Genomic_DNA"/>
</dbReference>
<dbReference type="Proteomes" id="UP001180020">
    <property type="component" value="Unassembled WGS sequence"/>
</dbReference>
<evidence type="ECO:0000256" key="3">
    <source>
        <dbReference type="ARBA" id="ARBA00023125"/>
    </source>
</evidence>
<keyword evidence="5" id="KW-0539">Nucleus</keyword>
<evidence type="ECO:0000313" key="8">
    <source>
        <dbReference type="EMBL" id="KAK1326729.1"/>
    </source>
</evidence>
<evidence type="ECO:0000256" key="5">
    <source>
        <dbReference type="ARBA" id="ARBA00023242"/>
    </source>
</evidence>
<dbReference type="GO" id="GO:0005634">
    <property type="term" value="C:nucleus"/>
    <property type="evidence" value="ECO:0007669"/>
    <property type="project" value="UniProtKB-SubCell"/>
</dbReference>
<dbReference type="InterPro" id="IPR036879">
    <property type="entry name" value="TF_MADSbox_sf"/>
</dbReference>
<evidence type="ECO:0000256" key="2">
    <source>
        <dbReference type="ARBA" id="ARBA00023015"/>
    </source>
</evidence>
<reference evidence="8" key="2">
    <citation type="submission" date="2023-06" db="EMBL/GenBank/DDBJ databases">
        <authorList>
            <person name="Ma L."/>
            <person name="Liu K.-W."/>
            <person name="Li Z."/>
            <person name="Hsiao Y.-Y."/>
            <person name="Qi Y."/>
            <person name="Fu T."/>
            <person name="Tang G."/>
            <person name="Zhang D."/>
            <person name="Sun W.-H."/>
            <person name="Liu D.-K."/>
            <person name="Li Y."/>
            <person name="Chen G.-Z."/>
            <person name="Liu X.-D."/>
            <person name="Liao X.-Y."/>
            <person name="Jiang Y.-T."/>
            <person name="Yu X."/>
            <person name="Hao Y."/>
            <person name="Huang J."/>
            <person name="Zhao X.-W."/>
            <person name="Ke S."/>
            <person name="Chen Y.-Y."/>
            <person name="Wu W.-L."/>
            <person name="Hsu J.-L."/>
            <person name="Lin Y.-F."/>
            <person name="Huang M.-D."/>
            <person name="Li C.-Y."/>
            <person name="Huang L."/>
            <person name="Wang Z.-W."/>
            <person name="Zhao X."/>
            <person name="Zhong W.-Y."/>
            <person name="Peng D.-H."/>
            <person name="Ahmad S."/>
            <person name="Lan S."/>
            <person name="Zhang J.-S."/>
            <person name="Tsai W.-C."/>
            <person name="Van De Peer Y."/>
            <person name="Liu Z.-J."/>
        </authorList>
    </citation>
    <scope>NUCLEOTIDE SEQUENCE</scope>
    <source>
        <strain evidence="8">CP</strain>
        <tissue evidence="8">Leaves</tissue>
    </source>
</reference>
<feature type="region of interest" description="Disordered" evidence="6">
    <location>
        <begin position="94"/>
        <end position="124"/>
    </location>
</feature>
<dbReference type="PROSITE" id="PS50066">
    <property type="entry name" value="MADS_BOX_2"/>
    <property type="match status" value="1"/>
</dbReference>
<sequence length="193" mass="21986">MVKQKEKKEEKKKKRRFEERYESLAKKTREVSVLCGSWYAIIAYSPDGTLHVEGSPSVEEVIECAYRKGKLLREPKPELPSPDEGVAAVVATKKKGRRTPREKGKVRGPKPEWPSPPDEGARGVGAVVVATKKGKRTSRDTVGYATWEDGKRRVTMDPPWRRVRVDNVASRVGEEEMTRLRLAEEEEMTRLRL</sequence>
<dbReference type="SUPFAM" id="SSF55455">
    <property type="entry name" value="SRF-like"/>
    <property type="match status" value="1"/>
</dbReference>
<gene>
    <name evidence="8" type="ORF">QJS10_CPA01g01480</name>
</gene>
<keyword evidence="2" id="KW-0805">Transcription regulation</keyword>